<keyword evidence="1" id="KW-1133">Transmembrane helix</keyword>
<dbReference type="Proteomes" id="UP001141806">
    <property type="component" value="Unassembled WGS sequence"/>
</dbReference>
<keyword evidence="1" id="KW-0472">Membrane</keyword>
<keyword evidence="3" id="KW-1185">Reference proteome</keyword>
<comment type="caution">
    <text evidence="2">The sequence shown here is derived from an EMBL/GenBank/DDBJ whole genome shotgun (WGS) entry which is preliminary data.</text>
</comment>
<reference evidence="2" key="1">
    <citation type="journal article" date="2023" name="Plant J.">
        <title>The genome of the king protea, Protea cynaroides.</title>
        <authorList>
            <person name="Chang J."/>
            <person name="Duong T.A."/>
            <person name="Schoeman C."/>
            <person name="Ma X."/>
            <person name="Roodt D."/>
            <person name="Barker N."/>
            <person name="Li Z."/>
            <person name="Van de Peer Y."/>
            <person name="Mizrachi E."/>
        </authorList>
    </citation>
    <scope>NUCLEOTIDE SEQUENCE</scope>
    <source>
        <tissue evidence="2">Young leaves</tissue>
    </source>
</reference>
<feature type="transmembrane region" description="Helical" evidence="1">
    <location>
        <begin position="12"/>
        <end position="31"/>
    </location>
</feature>
<keyword evidence="1" id="KW-0812">Transmembrane</keyword>
<evidence type="ECO:0000313" key="2">
    <source>
        <dbReference type="EMBL" id="KAJ4962806.1"/>
    </source>
</evidence>
<sequence>MLLSKKIRNIEGGIIIFNLFLKFISFSLPFWQLKLWLLNYVHLMSLDSHGQDEVGLQLDMKKIVPFSRNIISDFPSRFPVFLKLHLTLKLVIDLYHFLEILFLIFQADSLFS</sequence>
<gene>
    <name evidence="2" type="ORF">NE237_022745</name>
</gene>
<accession>A0A9Q0K4H9</accession>
<protein>
    <submittedName>
        <fullName evidence="2">Uncharacterized protein</fullName>
    </submittedName>
</protein>
<name>A0A9Q0K4H9_9MAGN</name>
<organism evidence="2 3">
    <name type="scientific">Protea cynaroides</name>
    <dbReference type="NCBI Taxonomy" id="273540"/>
    <lineage>
        <taxon>Eukaryota</taxon>
        <taxon>Viridiplantae</taxon>
        <taxon>Streptophyta</taxon>
        <taxon>Embryophyta</taxon>
        <taxon>Tracheophyta</taxon>
        <taxon>Spermatophyta</taxon>
        <taxon>Magnoliopsida</taxon>
        <taxon>Proteales</taxon>
        <taxon>Proteaceae</taxon>
        <taxon>Protea</taxon>
    </lineage>
</organism>
<evidence type="ECO:0000313" key="3">
    <source>
        <dbReference type="Proteomes" id="UP001141806"/>
    </source>
</evidence>
<dbReference type="AlphaFoldDB" id="A0A9Q0K4H9"/>
<evidence type="ECO:0000256" key="1">
    <source>
        <dbReference type="SAM" id="Phobius"/>
    </source>
</evidence>
<proteinExistence type="predicted"/>
<dbReference type="EMBL" id="JAMYWD010000008">
    <property type="protein sequence ID" value="KAJ4962806.1"/>
    <property type="molecule type" value="Genomic_DNA"/>
</dbReference>